<dbReference type="SUPFAM" id="SSF54403">
    <property type="entry name" value="Cystatin/monellin"/>
    <property type="match status" value="1"/>
</dbReference>
<dbReference type="PANTHER" id="PTHR46186">
    <property type="entry name" value="CYSTATIN"/>
    <property type="match status" value="1"/>
</dbReference>
<evidence type="ECO:0000256" key="1">
    <source>
        <dbReference type="ARBA" id="ARBA00009403"/>
    </source>
</evidence>
<dbReference type="Ensembl" id="ENSOTST00005142834.1">
    <property type="protein sequence ID" value="ENSOTSP00005141683.1"/>
    <property type="gene ID" value="ENSOTSG00005073367.1"/>
</dbReference>
<dbReference type="AlphaFoldDB" id="A0AAZ3RKX0"/>
<dbReference type="Gene3D" id="3.10.450.10">
    <property type="match status" value="1"/>
</dbReference>
<organism evidence="5 6">
    <name type="scientific">Oncorhynchus tshawytscha</name>
    <name type="common">Chinook salmon</name>
    <name type="synonym">Salmo tshawytscha</name>
    <dbReference type="NCBI Taxonomy" id="74940"/>
    <lineage>
        <taxon>Eukaryota</taxon>
        <taxon>Metazoa</taxon>
        <taxon>Chordata</taxon>
        <taxon>Craniata</taxon>
        <taxon>Vertebrata</taxon>
        <taxon>Euteleostomi</taxon>
        <taxon>Actinopterygii</taxon>
        <taxon>Neopterygii</taxon>
        <taxon>Teleostei</taxon>
        <taxon>Protacanthopterygii</taxon>
        <taxon>Salmoniformes</taxon>
        <taxon>Salmonidae</taxon>
        <taxon>Salmoninae</taxon>
        <taxon>Oncorhynchus</taxon>
    </lineage>
</organism>
<dbReference type="FunFam" id="3.10.450.10:FF:000004">
    <property type="entry name" value="Cystatin C"/>
    <property type="match status" value="1"/>
</dbReference>
<evidence type="ECO:0000313" key="6">
    <source>
        <dbReference type="Proteomes" id="UP000694402"/>
    </source>
</evidence>
<reference evidence="5" key="2">
    <citation type="submission" date="2025-08" db="UniProtKB">
        <authorList>
            <consortium name="Ensembl"/>
        </authorList>
    </citation>
    <scope>IDENTIFICATION</scope>
</reference>
<evidence type="ECO:0000259" key="4">
    <source>
        <dbReference type="SMART" id="SM00043"/>
    </source>
</evidence>
<keyword evidence="2" id="KW-1015">Disulfide bond</keyword>
<dbReference type="SMART" id="SM00043">
    <property type="entry name" value="CY"/>
    <property type="match status" value="1"/>
</dbReference>
<accession>A0AAZ3RKX0</accession>
<dbReference type="Pfam" id="PF00031">
    <property type="entry name" value="Cystatin"/>
    <property type="match status" value="1"/>
</dbReference>
<comment type="function">
    <text evidence="3">Cysteine proteinase inhibitor.</text>
</comment>
<keyword evidence="6" id="KW-1185">Reference proteome</keyword>
<dbReference type="GeneTree" id="ENSGT00390000009872"/>
<dbReference type="GO" id="GO:0005615">
    <property type="term" value="C:extracellular space"/>
    <property type="evidence" value="ECO:0007669"/>
    <property type="project" value="TreeGrafter"/>
</dbReference>
<name>A0AAZ3RKX0_ONCTS</name>
<comment type="similarity">
    <text evidence="1">Belongs to the cystatin family.</text>
</comment>
<reference evidence="5" key="3">
    <citation type="submission" date="2025-09" db="UniProtKB">
        <authorList>
            <consortium name="Ensembl"/>
        </authorList>
    </citation>
    <scope>IDENTIFICATION</scope>
</reference>
<sequence>MFDANITQRRNQVACLQEVGRNWIRYHNTMAPQLLPLLSLVSTLYLVAQGQEQPQPIEEEPITAKNIQLLGGWFSRDPESLEVQTTAKAAVDHFNTHSNARKFFRLINVISAETQVTNMINYRIEVIIGKTKCLKTEHNSDVESCVLGKKRLTCTFEVWFNPRNEKYEISNSSCQKKI</sequence>
<dbReference type="GO" id="GO:0031982">
    <property type="term" value="C:vesicle"/>
    <property type="evidence" value="ECO:0007669"/>
    <property type="project" value="TreeGrafter"/>
</dbReference>
<evidence type="ECO:0000313" key="5">
    <source>
        <dbReference type="Ensembl" id="ENSOTSP00005141683.1"/>
    </source>
</evidence>
<evidence type="ECO:0000256" key="3">
    <source>
        <dbReference type="ARBA" id="ARBA00057685"/>
    </source>
</evidence>
<feature type="domain" description="Cystatin" evidence="4">
    <location>
        <begin position="68"/>
        <end position="175"/>
    </location>
</feature>
<dbReference type="CDD" id="cd00042">
    <property type="entry name" value="CY"/>
    <property type="match status" value="1"/>
</dbReference>
<gene>
    <name evidence="5" type="primary">si:busm1-57f23.1</name>
</gene>
<dbReference type="PANTHER" id="PTHR46186:SF13">
    <property type="entry name" value="SI:BUSM1-57F23.1"/>
    <property type="match status" value="1"/>
</dbReference>
<dbReference type="GO" id="GO:0004869">
    <property type="term" value="F:cysteine-type endopeptidase inhibitor activity"/>
    <property type="evidence" value="ECO:0007669"/>
    <property type="project" value="InterPro"/>
</dbReference>
<protein>
    <submittedName>
        <fullName evidence="5">Si:busm1-57f23.1</fullName>
    </submittedName>
</protein>
<dbReference type="GO" id="GO:0005737">
    <property type="term" value="C:cytoplasm"/>
    <property type="evidence" value="ECO:0007669"/>
    <property type="project" value="TreeGrafter"/>
</dbReference>
<reference evidence="6" key="1">
    <citation type="journal article" date="2018" name="PLoS ONE">
        <title>Chinook salmon (Oncorhynchus tshawytscha) genome and transcriptome.</title>
        <authorList>
            <person name="Christensen K.A."/>
            <person name="Leong J.S."/>
            <person name="Sakhrani D."/>
            <person name="Biagi C.A."/>
            <person name="Minkley D.R."/>
            <person name="Withler R.E."/>
            <person name="Rondeau E.B."/>
            <person name="Koop B.F."/>
            <person name="Devlin R.H."/>
        </authorList>
    </citation>
    <scope>NUCLEOTIDE SEQUENCE [LARGE SCALE GENOMIC DNA]</scope>
</reference>
<dbReference type="InterPro" id="IPR000010">
    <property type="entry name" value="Cystatin_dom"/>
</dbReference>
<dbReference type="InterPro" id="IPR046350">
    <property type="entry name" value="Cystatin_sf"/>
</dbReference>
<evidence type="ECO:0000256" key="2">
    <source>
        <dbReference type="ARBA" id="ARBA00023157"/>
    </source>
</evidence>
<proteinExistence type="inferred from homology"/>
<dbReference type="Proteomes" id="UP000694402">
    <property type="component" value="Unassembled WGS sequence"/>
</dbReference>